<feature type="domain" description="C-type lectin" evidence="5">
    <location>
        <begin position="373"/>
        <end position="505"/>
    </location>
</feature>
<dbReference type="InterPro" id="IPR016187">
    <property type="entry name" value="CTDL_fold"/>
</dbReference>
<dbReference type="InterPro" id="IPR018378">
    <property type="entry name" value="C-type_lectin_CS"/>
</dbReference>
<dbReference type="CDD" id="cd03590">
    <property type="entry name" value="CLECT_DC-SIGN_like"/>
    <property type="match status" value="1"/>
</dbReference>
<dbReference type="GO" id="GO:0030246">
    <property type="term" value="F:carbohydrate binding"/>
    <property type="evidence" value="ECO:0007669"/>
    <property type="project" value="UniProtKB-KW"/>
</dbReference>
<dbReference type="SUPFAM" id="SSF56436">
    <property type="entry name" value="C-type lectin-like"/>
    <property type="match status" value="1"/>
</dbReference>
<evidence type="ECO:0000313" key="7">
    <source>
        <dbReference type="Proteomes" id="UP001221898"/>
    </source>
</evidence>
<dbReference type="InterPro" id="IPR050111">
    <property type="entry name" value="C-type_lectin/snaclec_domain"/>
</dbReference>
<dbReference type="SMART" id="SM00034">
    <property type="entry name" value="CLECT"/>
    <property type="match status" value="1"/>
</dbReference>
<dbReference type="EMBL" id="JAINUG010000013">
    <property type="protein sequence ID" value="KAJ8414406.1"/>
    <property type="molecule type" value="Genomic_DNA"/>
</dbReference>
<evidence type="ECO:0000259" key="5">
    <source>
        <dbReference type="PROSITE" id="PS50041"/>
    </source>
</evidence>
<reference evidence="6" key="1">
    <citation type="journal article" date="2023" name="Science">
        <title>Genome structures resolve the early diversification of teleost fishes.</title>
        <authorList>
            <person name="Parey E."/>
            <person name="Louis A."/>
            <person name="Montfort J."/>
            <person name="Bouchez O."/>
            <person name="Roques C."/>
            <person name="Iampietro C."/>
            <person name="Lluch J."/>
            <person name="Castinel A."/>
            <person name="Donnadieu C."/>
            <person name="Desvignes T."/>
            <person name="Floi Bucao C."/>
            <person name="Jouanno E."/>
            <person name="Wen M."/>
            <person name="Mejri S."/>
            <person name="Dirks R."/>
            <person name="Jansen H."/>
            <person name="Henkel C."/>
            <person name="Chen W.J."/>
            <person name="Zahm M."/>
            <person name="Cabau C."/>
            <person name="Klopp C."/>
            <person name="Thompson A.W."/>
            <person name="Robinson-Rechavi M."/>
            <person name="Braasch I."/>
            <person name="Lecointre G."/>
            <person name="Bobe J."/>
            <person name="Postlethwait J.H."/>
            <person name="Berthelot C."/>
            <person name="Roest Crollius H."/>
            <person name="Guiguen Y."/>
        </authorList>
    </citation>
    <scope>NUCLEOTIDE SEQUENCE</scope>
    <source>
        <strain evidence="6">NC1722</strain>
    </source>
</reference>
<evidence type="ECO:0000256" key="2">
    <source>
        <dbReference type="ARBA" id="ARBA00023157"/>
    </source>
</evidence>
<evidence type="ECO:0000256" key="3">
    <source>
        <dbReference type="SAM" id="Coils"/>
    </source>
</evidence>
<dbReference type="InterPro" id="IPR033989">
    <property type="entry name" value="CD209-like_CTLD"/>
</dbReference>
<keyword evidence="3" id="KW-0175">Coiled coil</keyword>
<sequence length="508" mass="58738">MVRKHFVSWVQNPQSMSNTSTGPSRHMRQEASAPVVSSERSICYYRWGLALAVVLCCLLLTASIVLGILYDRESRENYNPELDSLLSDYRNVSSLYQRVSAANVQLQRDNTNLTHGYARLHDENEDLTRNNTQLVGQSDNLTLANSQLRQETGNLTDANRRLRDEASDLAAYNAQLEGKNLNASCTIALLRGQNRNLTELNTQLQGQNGDLSDFNHFLEGEVERAAEHNSQLHVENHQLMCLLNSLQEEISNLTLRNVQLEWENGNLSDTNSLLRHRCKNSTQLQKEYRRILDQNTWLQDRNQNLTHQNTWLEEERKALNSENARLRLNNTNMFDQMQVLYQKYFSLDQYCPMVNHETQERQCKKCKDNWIFFQSKCYLFFGDTKTWSASRSQCQSEEADLLIVNSEEEQRFAFRTIQPTSQGEAQFWIGLTDAQTEGEWRWVDSSLVTEDLQFWHYRTNETSEPDDWKDINPLGEDCGHLSTSGPALSSWMDGPCETVYGWICEKGV</sequence>
<feature type="coiled-coil region" evidence="3">
    <location>
        <begin position="302"/>
        <end position="329"/>
    </location>
</feature>
<name>A0AAD7T4U1_9TELE</name>
<evidence type="ECO:0000256" key="1">
    <source>
        <dbReference type="ARBA" id="ARBA00022734"/>
    </source>
</evidence>
<keyword evidence="4" id="KW-0472">Membrane</keyword>
<dbReference type="Gene3D" id="3.10.100.10">
    <property type="entry name" value="Mannose-Binding Protein A, subunit A"/>
    <property type="match status" value="1"/>
</dbReference>
<feature type="coiled-coil region" evidence="3">
    <location>
        <begin position="117"/>
        <end position="175"/>
    </location>
</feature>
<comment type="caution">
    <text evidence="6">The sequence shown here is derived from an EMBL/GenBank/DDBJ whole genome shotgun (WGS) entry which is preliminary data.</text>
</comment>
<keyword evidence="7" id="KW-1185">Reference proteome</keyword>
<evidence type="ECO:0000256" key="4">
    <source>
        <dbReference type="SAM" id="Phobius"/>
    </source>
</evidence>
<dbReference type="PROSITE" id="PS50041">
    <property type="entry name" value="C_TYPE_LECTIN_2"/>
    <property type="match status" value="1"/>
</dbReference>
<keyword evidence="4" id="KW-0812">Transmembrane</keyword>
<accession>A0AAD7T4U1</accession>
<feature type="transmembrane region" description="Helical" evidence="4">
    <location>
        <begin position="47"/>
        <end position="70"/>
    </location>
</feature>
<keyword evidence="4" id="KW-1133">Transmembrane helix</keyword>
<keyword evidence="2" id="KW-1015">Disulfide bond</keyword>
<dbReference type="Proteomes" id="UP001221898">
    <property type="component" value="Unassembled WGS sequence"/>
</dbReference>
<organism evidence="6 7">
    <name type="scientific">Aldrovandia affinis</name>
    <dbReference type="NCBI Taxonomy" id="143900"/>
    <lineage>
        <taxon>Eukaryota</taxon>
        <taxon>Metazoa</taxon>
        <taxon>Chordata</taxon>
        <taxon>Craniata</taxon>
        <taxon>Vertebrata</taxon>
        <taxon>Euteleostomi</taxon>
        <taxon>Actinopterygii</taxon>
        <taxon>Neopterygii</taxon>
        <taxon>Teleostei</taxon>
        <taxon>Notacanthiformes</taxon>
        <taxon>Halosauridae</taxon>
        <taxon>Aldrovandia</taxon>
    </lineage>
</organism>
<proteinExistence type="predicted"/>
<dbReference type="InterPro" id="IPR001304">
    <property type="entry name" value="C-type_lectin-like"/>
</dbReference>
<gene>
    <name evidence="6" type="ORF">AAFF_G00052760</name>
</gene>
<dbReference type="PROSITE" id="PS00615">
    <property type="entry name" value="C_TYPE_LECTIN_1"/>
    <property type="match status" value="1"/>
</dbReference>
<feature type="coiled-coil region" evidence="3">
    <location>
        <begin position="236"/>
        <end position="263"/>
    </location>
</feature>
<protein>
    <recommendedName>
        <fullName evidence="5">C-type lectin domain-containing protein</fullName>
    </recommendedName>
</protein>
<dbReference type="InterPro" id="IPR016186">
    <property type="entry name" value="C-type_lectin-like/link_sf"/>
</dbReference>
<dbReference type="AlphaFoldDB" id="A0AAD7T4U1"/>
<evidence type="ECO:0000313" key="6">
    <source>
        <dbReference type="EMBL" id="KAJ8414406.1"/>
    </source>
</evidence>
<keyword evidence="1" id="KW-0430">Lectin</keyword>
<dbReference type="Pfam" id="PF00059">
    <property type="entry name" value="Lectin_C"/>
    <property type="match status" value="1"/>
</dbReference>
<dbReference type="PANTHER" id="PTHR22803">
    <property type="entry name" value="MANNOSE, PHOSPHOLIPASE, LECTIN RECEPTOR RELATED"/>
    <property type="match status" value="1"/>
</dbReference>